<keyword evidence="5" id="KW-0028">Amino-acid biosynthesis</keyword>
<organism evidence="12 13">
    <name type="scientific">Nocardiopsis suaedae</name>
    <dbReference type="NCBI Taxonomy" id="3018444"/>
    <lineage>
        <taxon>Bacteria</taxon>
        <taxon>Bacillati</taxon>
        <taxon>Actinomycetota</taxon>
        <taxon>Actinomycetes</taxon>
        <taxon>Streptosporangiales</taxon>
        <taxon>Nocardiopsidaceae</taxon>
        <taxon>Nocardiopsis</taxon>
    </lineage>
</organism>
<dbReference type="Gene3D" id="3.40.50.1000">
    <property type="entry name" value="HAD superfamily/HAD-like"/>
    <property type="match status" value="1"/>
</dbReference>
<dbReference type="EC" id="3.1.3.3" evidence="4"/>
<sequence>MTRLHIFDMDGTLLAGSTASLEIARASGTEEAIADLERRFATGELDTRGFSTALYGVWADLTPAHVDTAFASGPFLEGIAEVCADIRTRGEHSLVITMSPSFFAERLAGFGFDRISASPFPAPPFAAPPDAERILTPEDKVRITEEVRTALGVRPEDCVAYGDSMSDAPLFGHLAHTVAVNGDAHIAHLAAAAYRGTSLAEAYRTGRALLEGGGGAPDGAA</sequence>
<comment type="similarity">
    <text evidence="3">Belongs to the HAD-like hydrolase superfamily. SerB family.</text>
</comment>
<dbReference type="Proteomes" id="UP001165685">
    <property type="component" value="Unassembled WGS sequence"/>
</dbReference>
<dbReference type="SUPFAM" id="SSF56784">
    <property type="entry name" value="HAD-like"/>
    <property type="match status" value="1"/>
</dbReference>
<dbReference type="InterPro" id="IPR036412">
    <property type="entry name" value="HAD-like_sf"/>
</dbReference>
<comment type="catalytic activity">
    <reaction evidence="10">
        <text>O-phospho-L-serine + H2O = L-serine + phosphate</text>
        <dbReference type="Rhea" id="RHEA:21208"/>
        <dbReference type="ChEBI" id="CHEBI:15377"/>
        <dbReference type="ChEBI" id="CHEBI:33384"/>
        <dbReference type="ChEBI" id="CHEBI:43474"/>
        <dbReference type="ChEBI" id="CHEBI:57524"/>
        <dbReference type="EC" id="3.1.3.3"/>
    </reaction>
</comment>
<evidence type="ECO:0000256" key="8">
    <source>
        <dbReference type="ARBA" id="ARBA00022842"/>
    </source>
</evidence>
<dbReference type="PANTHER" id="PTHR43344:SF2">
    <property type="entry name" value="PHOSPHOSERINE PHOSPHATASE"/>
    <property type="match status" value="1"/>
</dbReference>
<proteinExistence type="inferred from homology"/>
<keyword evidence="9" id="KW-0718">Serine biosynthesis</keyword>
<dbReference type="Pfam" id="PF12710">
    <property type="entry name" value="HAD"/>
    <property type="match status" value="1"/>
</dbReference>
<evidence type="ECO:0000256" key="4">
    <source>
        <dbReference type="ARBA" id="ARBA00012640"/>
    </source>
</evidence>
<name>A0ABT4TGW4_9ACTN</name>
<dbReference type="InterPro" id="IPR050582">
    <property type="entry name" value="HAD-like_SerB"/>
</dbReference>
<dbReference type="NCBIfam" id="TIGR01488">
    <property type="entry name" value="HAD-SF-IB"/>
    <property type="match status" value="1"/>
</dbReference>
<evidence type="ECO:0000256" key="6">
    <source>
        <dbReference type="ARBA" id="ARBA00022723"/>
    </source>
</evidence>
<evidence type="ECO:0000256" key="3">
    <source>
        <dbReference type="ARBA" id="ARBA00009184"/>
    </source>
</evidence>
<comment type="caution">
    <text evidence="12">The sequence shown here is derived from an EMBL/GenBank/DDBJ whole genome shotgun (WGS) entry which is preliminary data.</text>
</comment>
<dbReference type="RefSeq" id="WP_270675719.1">
    <property type="nucleotide sequence ID" value="NZ_JAQFWP010000003.1"/>
</dbReference>
<evidence type="ECO:0000256" key="9">
    <source>
        <dbReference type="ARBA" id="ARBA00023299"/>
    </source>
</evidence>
<protein>
    <recommendedName>
        <fullName evidence="4">phosphoserine phosphatase</fullName>
        <ecNumber evidence="4">3.1.3.3</ecNumber>
    </recommendedName>
</protein>
<dbReference type="InterPro" id="IPR023214">
    <property type="entry name" value="HAD_sf"/>
</dbReference>
<evidence type="ECO:0000313" key="13">
    <source>
        <dbReference type="Proteomes" id="UP001165685"/>
    </source>
</evidence>
<evidence type="ECO:0000256" key="5">
    <source>
        <dbReference type="ARBA" id="ARBA00022605"/>
    </source>
</evidence>
<dbReference type="EMBL" id="JAQFWP010000003">
    <property type="protein sequence ID" value="MDA2803337.1"/>
    <property type="molecule type" value="Genomic_DNA"/>
</dbReference>
<keyword evidence="7" id="KW-0378">Hydrolase</keyword>
<reference evidence="12" key="1">
    <citation type="submission" date="2023-01" db="EMBL/GenBank/DDBJ databases">
        <title>Draft genome sequence of Nocardiopsis sp. LSu2-4 isolated from halophytes.</title>
        <authorList>
            <person name="Duangmal K."/>
            <person name="Chantavorakit T."/>
        </authorList>
    </citation>
    <scope>NUCLEOTIDE SEQUENCE</scope>
    <source>
        <strain evidence="12">LSu2-4</strain>
    </source>
</reference>
<comment type="pathway">
    <text evidence="2">Amino-acid biosynthesis; L-serine biosynthesis; L-serine from 3-phospho-D-glycerate: step 3/3.</text>
</comment>
<keyword evidence="8" id="KW-0460">Magnesium</keyword>
<evidence type="ECO:0000256" key="7">
    <source>
        <dbReference type="ARBA" id="ARBA00022801"/>
    </source>
</evidence>
<accession>A0ABT4TGW4</accession>
<keyword evidence="13" id="KW-1185">Reference proteome</keyword>
<comment type="cofactor">
    <cofactor evidence="1">
        <name>Mg(2+)</name>
        <dbReference type="ChEBI" id="CHEBI:18420"/>
    </cofactor>
</comment>
<evidence type="ECO:0000256" key="1">
    <source>
        <dbReference type="ARBA" id="ARBA00001946"/>
    </source>
</evidence>
<evidence type="ECO:0000313" key="12">
    <source>
        <dbReference type="EMBL" id="MDA2803337.1"/>
    </source>
</evidence>
<keyword evidence="6" id="KW-0479">Metal-binding</keyword>
<evidence type="ECO:0000256" key="2">
    <source>
        <dbReference type="ARBA" id="ARBA00005135"/>
    </source>
</evidence>
<dbReference type="PANTHER" id="PTHR43344">
    <property type="entry name" value="PHOSPHOSERINE PHOSPHATASE"/>
    <property type="match status" value="1"/>
</dbReference>
<evidence type="ECO:0000256" key="11">
    <source>
        <dbReference type="ARBA" id="ARBA00048523"/>
    </source>
</evidence>
<evidence type="ECO:0000256" key="10">
    <source>
        <dbReference type="ARBA" id="ARBA00048138"/>
    </source>
</evidence>
<gene>
    <name evidence="12" type="ORF">O4U47_02330</name>
</gene>
<comment type="catalytic activity">
    <reaction evidence="11">
        <text>O-phospho-D-serine + H2O = D-serine + phosphate</text>
        <dbReference type="Rhea" id="RHEA:24873"/>
        <dbReference type="ChEBI" id="CHEBI:15377"/>
        <dbReference type="ChEBI" id="CHEBI:35247"/>
        <dbReference type="ChEBI" id="CHEBI:43474"/>
        <dbReference type="ChEBI" id="CHEBI:58680"/>
        <dbReference type="EC" id="3.1.3.3"/>
    </reaction>
</comment>